<dbReference type="OrthoDB" id="773332at2"/>
<gene>
    <name evidence="1" type="ORF">ENE75_24460</name>
</gene>
<dbReference type="Proteomes" id="UP000288178">
    <property type="component" value="Unassembled WGS sequence"/>
</dbReference>
<organism evidence="1 2">
    <name type="scientific">Rubrivivax albus</name>
    <dbReference type="NCBI Taxonomy" id="2499835"/>
    <lineage>
        <taxon>Bacteria</taxon>
        <taxon>Pseudomonadati</taxon>
        <taxon>Pseudomonadota</taxon>
        <taxon>Betaproteobacteria</taxon>
        <taxon>Burkholderiales</taxon>
        <taxon>Sphaerotilaceae</taxon>
        <taxon>Rubrivivax</taxon>
    </lineage>
</organism>
<comment type="caution">
    <text evidence="1">The sequence shown here is derived from an EMBL/GenBank/DDBJ whole genome shotgun (WGS) entry which is preliminary data.</text>
</comment>
<proteinExistence type="predicted"/>
<evidence type="ECO:0000313" key="2">
    <source>
        <dbReference type="Proteomes" id="UP000288178"/>
    </source>
</evidence>
<dbReference type="EMBL" id="SACT01000025">
    <property type="protein sequence ID" value="RVT47002.1"/>
    <property type="molecule type" value="Genomic_DNA"/>
</dbReference>
<evidence type="ECO:0000313" key="1">
    <source>
        <dbReference type="EMBL" id="RVT47002.1"/>
    </source>
</evidence>
<accession>A0A3S2UJX4</accession>
<keyword evidence="2" id="KW-1185">Reference proteome</keyword>
<sequence>MGPKLNPFEQAMYQRTDEVLHYLWDPIGVAGCPQARDEYYAYLPQVFGMLLEGKGEEEITLYLVRVEDERMGLSTTEATKANAAQVASFLVDWRETLASEHKGNE</sequence>
<reference evidence="1 2" key="1">
    <citation type="submission" date="2019-01" db="EMBL/GenBank/DDBJ databases">
        <authorList>
            <person name="Chen W.-M."/>
        </authorList>
    </citation>
    <scope>NUCLEOTIDE SEQUENCE [LARGE SCALE GENOMIC DNA]</scope>
    <source>
        <strain evidence="1 2">ICH-3</strain>
    </source>
</reference>
<dbReference type="AlphaFoldDB" id="A0A3S2UJX4"/>
<dbReference type="RefSeq" id="WP_128201701.1">
    <property type="nucleotide sequence ID" value="NZ_SACT01000025.1"/>
</dbReference>
<name>A0A3S2UJX4_9BURK</name>
<protein>
    <submittedName>
        <fullName evidence="1">Uncharacterized protein</fullName>
    </submittedName>
</protein>